<dbReference type="Pfam" id="PF00440">
    <property type="entry name" value="TetR_N"/>
    <property type="match status" value="1"/>
</dbReference>
<dbReference type="Gene3D" id="1.10.10.60">
    <property type="entry name" value="Homeodomain-like"/>
    <property type="match status" value="1"/>
</dbReference>
<dbReference type="GO" id="GO:0003700">
    <property type="term" value="F:DNA-binding transcription factor activity"/>
    <property type="evidence" value="ECO:0007669"/>
    <property type="project" value="TreeGrafter"/>
</dbReference>
<evidence type="ECO:0000256" key="2">
    <source>
        <dbReference type="ARBA" id="ARBA00023125"/>
    </source>
</evidence>
<evidence type="ECO:0000256" key="3">
    <source>
        <dbReference type="ARBA" id="ARBA00023163"/>
    </source>
</evidence>
<organism evidence="6 7">
    <name type="scientific">Wenzhouxiangella limi</name>
    <dbReference type="NCBI Taxonomy" id="2707351"/>
    <lineage>
        <taxon>Bacteria</taxon>
        <taxon>Pseudomonadati</taxon>
        <taxon>Pseudomonadota</taxon>
        <taxon>Gammaproteobacteria</taxon>
        <taxon>Chromatiales</taxon>
        <taxon>Wenzhouxiangellaceae</taxon>
        <taxon>Wenzhouxiangella</taxon>
    </lineage>
</organism>
<evidence type="ECO:0000313" key="6">
    <source>
        <dbReference type="EMBL" id="NDY94186.1"/>
    </source>
</evidence>
<dbReference type="SUPFAM" id="SSF48498">
    <property type="entry name" value="Tetracyclin repressor-like, C-terminal domain"/>
    <property type="match status" value="1"/>
</dbReference>
<gene>
    <name evidence="6" type="ORF">G3I74_00360</name>
</gene>
<keyword evidence="3" id="KW-0804">Transcription</keyword>
<evidence type="ECO:0000259" key="5">
    <source>
        <dbReference type="PROSITE" id="PS50977"/>
    </source>
</evidence>
<keyword evidence="2 4" id="KW-0238">DNA-binding</keyword>
<dbReference type="AlphaFoldDB" id="A0A845UYM7"/>
<evidence type="ECO:0000256" key="4">
    <source>
        <dbReference type="PROSITE-ProRule" id="PRU00335"/>
    </source>
</evidence>
<dbReference type="InterPro" id="IPR050109">
    <property type="entry name" value="HTH-type_TetR-like_transc_reg"/>
</dbReference>
<keyword evidence="7" id="KW-1185">Reference proteome</keyword>
<dbReference type="InterPro" id="IPR001647">
    <property type="entry name" value="HTH_TetR"/>
</dbReference>
<dbReference type="Proteomes" id="UP000484885">
    <property type="component" value="Unassembled WGS sequence"/>
</dbReference>
<dbReference type="EMBL" id="JAAGSC010000023">
    <property type="protein sequence ID" value="NDY94186.1"/>
    <property type="molecule type" value="Genomic_DNA"/>
</dbReference>
<dbReference type="Gene3D" id="1.10.357.10">
    <property type="entry name" value="Tetracycline Repressor, domain 2"/>
    <property type="match status" value="1"/>
</dbReference>
<keyword evidence="1" id="KW-0805">Transcription regulation</keyword>
<accession>A0A845UYM7</accession>
<feature type="domain" description="HTH tetR-type" evidence="5">
    <location>
        <begin position="12"/>
        <end position="72"/>
    </location>
</feature>
<dbReference type="GO" id="GO:0000976">
    <property type="term" value="F:transcription cis-regulatory region binding"/>
    <property type="evidence" value="ECO:0007669"/>
    <property type="project" value="TreeGrafter"/>
</dbReference>
<name>A0A845UYM7_9GAMM</name>
<comment type="caution">
    <text evidence="6">The sequence shown here is derived from an EMBL/GenBank/DDBJ whole genome shotgun (WGS) entry which is preliminary data.</text>
</comment>
<proteinExistence type="predicted"/>
<dbReference type="InterPro" id="IPR036271">
    <property type="entry name" value="Tet_transcr_reg_TetR-rel_C_sf"/>
</dbReference>
<reference evidence="6 7" key="1">
    <citation type="submission" date="2020-02" db="EMBL/GenBank/DDBJ databases">
        <authorList>
            <person name="Zhang X.-Y."/>
        </authorList>
    </citation>
    <scope>NUCLEOTIDE SEQUENCE [LARGE SCALE GENOMIC DNA]</scope>
    <source>
        <strain evidence="6 7">C33</strain>
    </source>
</reference>
<dbReference type="PANTHER" id="PTHR30055:SF234">
    <property type="entry name" value="HTH-TYPE TRANSCRIPTIONAL REGULATOR BETI"/>
    <property type="match status" value="1"/>
</dbReference>
<evidence type="ECO:0000313" key="7">
    <source>
        <dbReference type="Proteomes" id="UP000484885"/>
    </source>
</evidence>
<dbReference type="SUPFAM" id="SSF46689">
    <property type="entry name" value="Homeodomain-like"/>
    <property type="match status" value="1"/>
</dbReference>
<dbReference type="PANTHER" id="PTHR30055">
    <property type="entry name" value="HTH-TYPE TRANSCRIPTIONAL REGULATOR RUTR"/>
    <property type="match status" value="1"/>
</dbReference>
<evidence type="ECO:0000256" key="1">
    <source>
        <dbReference type="ARBA" id="ARBA00023015"/>
    </source>
</evidence>
<feature type="DNA-binding region" description="H-T-H motif" evidence="4">
    <location>
        <begin position="35"/>
        <end position="54"/>
    </location>
</feature>
<dbReference type="RefSeq" id="WP_164208850.1">
    <property type="nucleotide sequence ID" value="NZ_JAAGSC010000023.1"/>
</dbReference>
<dbReference type="PRINTS" id="PR00455">
    <property type="entry name" value="HTHTETR"/>
</dbReference>
<protein>
    <submittedName>
        <fullName evidence="6">TetR/AcrR family transcriptional regulator</fullName>
    </submittedName>
</protein>
<dbReference type="PROSITE" id="PS50977">
    <property type="entry name" value="HTH_TETR_2"/>
    <property type="match status" value="1"/>
</dbReference>
<sequence length="236" mass="26787">MGTRERRQRELEAREQLFLETARRLIREEGLLTLQMARLARACDYATGTLYQHFASKEDLLVALATQRLREHCELFRRVAAWSAGTRERMFALTVADEYFSRRHPTYSKLMQYVFTEVVWETATPERRERLTAELAPAVAAITGVVEEAIERGEVDAGALSAQELMLGPWAVCHGMQSLLQTRGMLSQLAMAAPRRTIYVHAQVLLNGMNWRPLADIGDEAALNAAVERIERELLA</sequence>
<dbReference type="InterPro" id="IPR009057">
    <property type="entry name" value="Homeodomain-like_sf"/>
</dbReference>